<dbReference type="Proteomes" id="UP001341281">
    <property type="component" value="Chromosome 09"/>
</dbReference>
<dbReference type="EMBL" id="CP144753">
    <property type="protein sequence ID" value="WVZ95207.1"/>
    <property type="molecule type" value="Genomic_DNA"/>
</dbReference>
<dbReference type="AlphaFoldDB" id="A0AAQ3US95"/>
<organism evidence="4 5">
    <name type="scientific">Paspalum notatum var. saurae</name>
    <dbReference type="NCBI Taxonomy" id="547442"/>
    <lineage>
        <taxon>Eukaryota</taxon>
        <taxon>Viridiplantae</taxon>
        <taxon>Streptophyta</taxon>
        <taxon>Embryophyta</taxon>
        <taxon>Tracheophyta</taxon>
        <taxon>Spermatophyta</taxon>
        <taxon>Magnoliopsida</taxon>
        <taxon>Liliopsida</taxon>
        <taxon>Poales</taxon>
        <taxon>Poaceae</taxon>
        <taxon>PACMAD clade</taxon>
        <taxon>Panicoideae</taxon>
        <taxon>Andropogonodae</taxon>
        <taxon>Paspaleae</taxon>
        <taxon>Paspalinae</taxon>
        <taxon>Paspalum</taxon>
    </lineage>
</organism>
<gene>
    <name evidence="4" type="ORF">U9M48_041001</name>
</gene>
<evidence type="ECO:0000313" key="5">
    <source>
        <dbReference type="Proteomes" id="UP001341281"/>
    </source>
</evidence>
<evidence type="ECO:0000256" key="1">
    <source>
        <dbReference type="SAM" id="MobiDB-lite"/>
    </source>
</evidence>
<dbReference type="Pfam" id="PF04578">
    <property type="entry name" value="DUF594"/>
    <property type="match status" value="1"/>
</dbReference>
<evidence type="ECO:0000256" key="2">
    <source>
        <dbReference type="SAM" id="Phobius"/>
    </source>
</evidence>
<feature type="transmembrane region" description="Helical" evidence="2">
    <location>
        <begin position="59"/>
        <end position="83"/>
    </location>
</feature>
<feature type="compositionally biased region" description="Basic and acidic residues" evidence="1">
    <location>
        <begin position="745"/>
        <end position="773"/>
    </location>
</feature>
<feature type="transmembrane region" description="Helical" evidence="2">
    <location>
        <begin position="25"/>
        <end position="47"/>
    </location>
</feature>
<protein>
    <recommendedName>
        <fullName evidence="3">DUF4220 domain-containing protein</fullName>
    </recommendedName>
</protein>
<feature type="transmembrane region" description="Helical" evidence="2">
    <location>
        <begin position="333"/>
        <end position="357"/>
    </location>
</feature>
<evidence type="ECO:0000313" key="4">
    <source>
        <dbReference type="EMBL" id="WVZ95207.1"/>
    </source>
</evidence>
<sequence>MARVQVGARKAMFFLTAVVQFWNKWGFQISVLASLAANLLLSLLSGTRRRRSPYGWRSLLQWVAAGILWVAYQVADVATTSAVGNLSLSGPDATTDEQQLVAFWAPFLLLHLGGPDNMTAYSLEDNKLSARTLFDMVLYIVGVSYAVYNYLYHGGHSWLLFAASAIMLVVGAARYVEKVIALWGANLDNMQEAEDSTKKTDEREQARRARSTESSVESRISRSRRGELGGDGEALLLAQDLFPVWRRALVDSSVKREPSNSNQRASEMIFSLGWESMCAVVEMELSLMYELLYTKAAVAHTWPGYLIRFASPLAAGVAASLFWLWLHDGRRRITASFLTTTYILLGAAMALDVVWLLRALGSTWTYAFLKTLPPRAPAACLHHQLLCAGRWHRFHRTIVDLDPLRRLLLGGCDAISCGHRDRRWPGTIGRYNLLRECAATTPPRVSSSCWRWLATKTGVEEARYLSELPEGVKGLTVERVLQILPLAAADDSSSSGSTPPQSSQYYSMTEITTLWGRKTLDKHMRLFRGREVPKFGKEFEEDVMAWHIATCIFLSRDNVKTVAEWSSSSPELKLVAKVAAMEAMSEYLMFLVAQRRDMLPGLVLHSLLQETRWALEYVWNGGDGREATTDPTTTPLALQGKERLATFVREMRINKPDWAESNRGWLLVSDAAGIASALSKSSGEDMLHQLPEMMDFVFKVWVDKLLYAAVRCSREHHAQQLSRGGELTTLLWIIVHHAGPFRIGEERLHRRDEKKQKEEEEEKKKKEEEKKPAPETPVPMWQPPVWDERWRPPYWEKPEPKPKEDEKPKAPPKASKEEEEAKKPKLPIPKDPLDAAEYKTPIKYVTL</sequence>
<feature type="region of interest" description="Disordered" evidence="1">
    <location>
        <begin position="192"/>
        <end position="226"/>
    </location>
</feature>
<feature type="transmembrane region" description="Helical" evidence="2">
    <location>
        <begin position="133"/>
        <end position="152"/>
    </location>
</feature>
<dbReference type="InterPro" id="IPR007658">
    <property type="entry name" value="DUF594"/>
</dbReference>
<dbReference type="PANTHER" id="PTHR31325">
    <property type="entry name" value="OS01G0798800 PROTEIN-RELATED"/>
    <property type="match status" value="1"/>
</dbReference>
<feature type="compositionally biased region" description="Basic and acidic residues" evidence="1">
    <location>
        <begin position="195"/>
        <end position="211"/>
    </location>
</feature>
<feature type="region of interest" description="Disordered" evidence="1">
    <location>
        <begin position="745"/>
        <end position="847"/>
    </location>
</feature>
<keyword evidence="5" id="KW-1185">Reference proteome</keyword>
<keyword evidence="2" id="KW-0812">Transmembrane</keyword>
<accession>A0AAQ3US95</accession>
<feature type="compositionally biased region" description="Basic and acidic residues" evidence="1">
    <location>
        <begin position="786"/>
        <end position="823"/>
    </location>
</feature>
<feature type="domain" description="DUF4220" evidence="3">
    <location>
        <begin position="69"/>
        <end position="435"/>
    </location>
</feature>
<keyword evidence="2" id="KW-0472">Membrane</keyword>
<dbReference type="InterPro" id="IPR025315">
    <property type="entry name" value="DUF4220"/>
</dbReference>
<feature type="transmembrane region" description="Helical" evidence="2">
    <location>
        <begin position="305"/>
        <end position="326"/>
    </location>
</feature>
<evidence type="ECO:0000259" key="3">
    <source>
        <dbReference type="Pfam" id="PF13968"/>
    </source>
</evidence>
<name>A0AAQ3US95_PASNO</name>
<keyword evidence="2" id="KW-1133">Transmembrane helix</keyword>
<feature type="transmembrane region" description="Helical" evidence="2">
    <location>
        <begin position="158"/>
        <end position="176"/>
    </location>
</feature>
<proteinExistence type="predicted"/>
<dbReference type="Pfam" id="PF13968">
    <property type="entry name" value="DUF4220"/>
    <property type="match status" value="1"/>
</dbReference>
<reference evidence="4 5" key="1">
    <citation type="submission" date="2024-02" db="EMBL/GenBank/DDBJ databases">
        <title>High-quality chromosome-scale genome assembly of Pensacola bahiagrass (Paspalum notatum Flugge var. saurae).</title>
        <authorList>
            <person name="Vega J.M."/>
            <person name="Podio M."/>
            <person name="Orjuela J."/>
            <person name="Siena L.A."/>
            <person name="Pessino S.C."/>
            <person name="Combes M.C."/>
            <person name="Mariac C."/>
            <person name="Albertini E."/>
            <person name="Pupilli F."/>
            <person name="Ortiz J.P.A."/>
            <person name="Leblanc O."/>
        </authorList>
    </citation>
    <scope>NUCLEOTIDE SEQUENCE [LARGE SCALE GENOMIC DNA]</scope>
    <source>
        <strain evidence="4">R1</strain>
        <tissue evidence="4">Leaf</tissue>
    </source>
</reference>